<feature type="compositionally biased region" description="Basic and acidic residues" evidence="1">
    <location>
        <begin position="107"/>
        <end position="128"/>
    </location>
</feature>
<keyword evidence="3" id="KW-1185">Reference proteome</keyword>
<dbReference type="Proteomes" id="UP000824596">
    <property type="component" value="Unassembled WGS sequence"/>
</dbReference>
<dbReference type="AlphaFoldDB" id="A0A9P8MQW0"/>
<feature type="region of interest" description="Disordered" evidence="1">
    <location>
        <begin position="1"/>
        <end position="140"/>
    </location>
</feature>
<organism evidence="2 3">
    <name type="scientific">Hirsutella rhossiliensis</name>
    <dbReference type="NCBI Taxonomy" id="111463"/>
    <lineage>
        <taxon>Eukaryota</taxon>
        <taxon>Fungi</taxon>
        <taxon>Dikarya</taxon>
        <taxon>Ascomycota</taxon>
        <taxon>Pezizomycotina</taxon>
        <taxon>Sordariomycetes</taxon>
        <taxon>Hypocreomycetidae</taxon>
        <taxon>Hypocreales</taxon>
        <taxon>Ophiocordycipitaceae</taxon>
        <taxon>Hirsutella</taxon>
    </lineage>
</organism>
<dbReference type="InterPro" id="IPR018800">
    <property type="entry name" value="PRCC"/>
</dbReference>
<sequence length="280" mass="29365">MVLVDYSESDASASESEAPPKPAPAPKAAAAAPKKQAFQKVVDRSNRGKITVSLPQQTSAEPGFRRGGNENEGYYGGRGGGDGAAAEAVSEAPLSRAAETSVSQEQKPADEVKLGRRGPIHDTVECGDSRNGQDASGLGFGAPPAKRFLFSCTSLPQDYAHYAAQTQHGAPLATTGPGPDSLDSIADDLQPRRPPGASSCRDGGPGRQACHQLQHGPGVPAQRDGRAAGEQQIHQPCALQGGKHSLRQLVQNVHNQREALEDSFAKGKSNRKEASSRYGW</sequence>
<evidence type="ECO:0000313" key="3">
    <source>
        <dbReference type="Proteomes" id="UP000824596"/>
    </source>
</evidence>
<dbReference type="GeneID" id="68357897"/>
<feature type="region of interest" description="Disordered" evidence="1">
    <location>
        <begin position="166"/>
        <end position="235"/>
    </location>
</feature>
<evidence type="ECO:0000313" key="2">
    <source>
        <dbReference type="EMBL" id="KAH0960613.1"/>
    </source>
</evidence>
<name>A0A9P8MQW0_9HYPO</name>
<gene>
    <name evidence="2" type="ORF">HRG_08768</name>
</gene>
<accession>A0A9P8MQW0</accession>
<comment type="caution">
    <text evidence="2">The sequence shown here is derived from an EMBL/GenBank/DDBJ whole genome shotgun (WGS) entry which is preliminary data.</text>
</comment>
<reference evidence="2" key="1">
    <citation type="submission" date="2021-09" db="EMBL/GenBank/DDBJ databases">
        <title>A high-quality genome of the endoparasitic fungus Hirsutella rhossiliensis with a comparison of Hirsutella genomes reveals transposable elements contributing to genome size variation.</title>
        <authorList>
            <person name="Lin R."/>
            <person name="Jiao Y."/>
            <person name="Sun X."/>
            <person name="Ling J."/>
            <person name="Xie B."/>
            <person name="Cheng X."/>
        </authorList>
    </citation>
    <scope>NUCLEOTIDE SEQUENCE</scope>
    <source>
        <strain evidence="2">HR02</strain>
    </source>
</reference>
<feature type="compositionally biased region" description="Low complexity" evidence="1">
    <location>
        <begin position="26"/>
        <end position="35"/>
    </location>
</feature>
<feature type="region of interest" description="Disordered" evidence="1">
    <location>
        <begin position="259"/>
        <end position="280"/>
    </location>
</feature>
<proteinExistence type="predicted"/>
<dbReference type="Pfam" id="PF10253">
    <property type="entry name" value="PRCC"/>
    <property type="match status" value="1"/>
</dbReference>
<protein>
    <submittedName>
        <fullName evidence="2">Mitotic checkpoint regulator, MAD2B-interacting domain-containing protein</fullName>
    </submittedName>
</protein>
<dbReference type="EMBL" id="JAIZPD010000010">
    <property type="protein sequence ID" value="KAH0960613.1"/>
    <property type="molecule type" value="Genomic_DNA"/>
</dbReference>
<feature type="compositionally biased region" description="Gly residues" evidence="1">
    <location>
        <begin position="74"/>
        <end position="83"/>
    </location>
</feature>
<evidence type="ECO:0000256" key="1">
    <source>
        <dbReference type="SAM" id="MobiDB-lite"/>
    </source>
</evidence>
<dbReference type="RefSeq" id="XP_044718126.1">
    <property type="nucleotide sequence ID" value="XM_044867239.1"/>
</dbReference>
<dbReference type="OrthoDB" id="2555634at2759"/>